<evidence type="ECO:0000313" key="1">
    <source>
        <dbReference type="EMBL" id="RIH85458.1"/>
    </source>
</evidence>
<organism evidence="1 2">
    <name type="scientific">Calidithermus terrae</name>
    <dbReference type="NCBI Taxonomy" id="1408545"/>
    <lineage>
        <taxon>Bacteria</taxon>
        <taxon>Thermotogati</taxon>
        <taxon>Deinococcota</taxon>
        <taxon>Deinococci</taxon>
        <taxon>Thermales</taxon>
        <taxon>Thermaceae</taxon>
        <taxon>Calidithermus</taxon>
    </lineage>
</organism>
<dbReference type="Proteomes" id="UP000265715">
    <property type="component" value="Unassembled WGS sequence"/>
</dbReference>
<dbReference type="AlphaFoldDB" id="A0A399EN90"/>
<reference evidence="1 2" key="1">
    <citation type="submission" date="2018-08" db="EMBL/GenBank/DDBJ databases">
        <title>Meiothermus terrae DSM 26712 genome sequencing project.</title>
        <authorList>
            <person name="Da Costa M.S."/>
            <person name="Albuquerque L."/>
            <person name="Raposo P."/>
            <person name="Froufe H.J.C."/>
            <person name="Barroso C.S."/>
            <person name="Egas C."/>
        </authorList>
    </citation>
    <scope>NUCLEOTIDE SEQUENCE [LARGE SCALE GENOMIC DNA]</scope>
    <source>
        <strain evidence="1 2">DSM 26712</strain>
    </source>
</reference>
<sequence length="281" mass="30697">MSRLLHNLPSKLLALLAAALLWFQLRESQPVTERALTRPLQVLGLAEDRVAVGLPAQVQLRLRGPSRLLEGSNLNPVNAYVDLSGVDSGEFTRDVRVGLPAGVELVGLEPARVEARVERYETKTLPVVAQHPSEVLTVEPAVVQAKGPLSLVLQAHRAVGYAEGEDEVVVLVAVDAEGRPLNDLILTPDRVRVTERGPLLTRRTLPLRLQRAPQGWRVLEASIPPSVEVQGDPQVLRRLERVEARVPLKAGRFEAPLELVLPPGVQAVNGVTGTFRVERVQ</sequence>
<dbReference type="OrthoDB" id="30503at2"/>
<gene>
    <name evidence="1" type="ORF">Mterra_01696</name>
</gene>
<dbReference type="Gene3D" id="2.170.120.30">
    <property type="match status" value="1"/>
</dbReference>
<proteinExistence type="predicted"/>
<dbReference type="RefSeq" id="WP_119314820.1">
    <property type="nucleotide sequence ID" value="NZ_QXDL01000058.1"/>
</dbReference>
<keyword evidence="2" id="KW-1185">Reference proteome</keyword>
<accession>A0A399EN90</accession>
<dbReference type="CDD" id="cd20206">
    <property type="entry name" value="YbbR"/>
    <property type="match status" value="1"/>
</dbReference>
<dbReference type="PANTHER" id="PTHR37804">
    <property type="entry name" value="CDAA REGULATORY PROTEIN CDAR"/>
    <property type="match status" value="1"/>
</dbReference>
<name>A0A399EN90_9DEIN</name>
<dbReference type="PANTHER" id="PTHR37804:SF1">
    <property type="entry name" value="CDAA REGULATORY PROTEIN CDAR"/>
    <property type="match status" value="1"/>
</dbReference>
<protein>
    <submittedName>
        <fullName evidence="1">YbbR-like protein</fullName>
    </submittedName>
</protein>
<evidence type="ECO:0000313" key="2">
    <source>
        <dbReference type="Proteomes" id="UP000265715"/>
    </source>
</evidence>
<comment type="caution">
    <text evidence="1">The sequence shown here is derived from an EMBL/GenBank/DDBJ whole genome shotgun (WGS) entry which is preliminary data.</text>
</comment>
<dbReference type="EMBL" id="QXDL01000058">
    <property type="protein sequence ID" value="RIH85458.1"/>
    <property type="molecule type" value="Genomic_DNA"/>
</dbReference>
<dbReference type="InterPro" id="IPR053154">
    <property type="entry name" value="c-di-AMP_regulator"/>
</dbReference>